<evidence type="ECO:0000313" key="8">
    <source>
        <dbReference type="Proteomes" id="UP001151699"/>
    </source>
</evidence>
<dbReference type="PROSITE" id="PS50950">
    <property type="entry name" value="ZF_THAP"/>
    <property type="match status" value="1"/>
</dbReference>
<keyword evidence="1" id="KW-0479">Metal-binding</keyword>
<keyword evidence="4 5" id="KW-0238">DNA-binding</keyword>
<name>A0A9Q0S1P5_9DIPT</name>
<evidence type="ECO:0000256" key="3">
    <source>
        <dbReference type="ARBA" id="ARBA00022833"/>
    </source>
</evidence>
<dbReference type="InterPro" id="IPR006612">
    <property type="entry name" value="THAP_Znf"/>
</dbReference>
<evidence type="ECO:0000259" key="6">
    <source>
        <dbReference type="PROSITE" id="PS50950"/>
    </source>
</evidence>
<dbReference type="GO" id="GO:0008270">
    <property type="term" value="F:zinc ion binding"/>
    <property type="evidence" value="ECO:0007669"/>
    <property type="project" value="UniProtKB-KW"/>
</dbReference>
<sequence length="364" mass="41409">MHCEFKTVPFFLHKMPARSNVYHNPDENPPGGIRFLLITCFDPFNAGFEAFNAGEKRELWIIATAKTYGPSAKVVICEDHFDLRNDVDYFRINGSPVLLKWAYPHRNLTISDMELQAKLDKINWECFVPSCENRRLDIGRKVIFFRVPEGPLGQLWKSSVAGDEICFSGSSASPDTVDICCEDHFDIMTDVNKKFHSDSSVVYTIKDGILPRFNLNDMKPADRDMSAQIRLLDAHPHHKTIRNNDVDHLYESKYPQLIERLQLPDDVAFISMKAIKTEPIELGENIVEHSMVEVMSTKIEPLDNGYEYPIMEDSNISDFQPIDAVDGNMSNFQSIDMVGETVDIDLGNPEADITCDLPKSILEK</sequence>
<evidence type="ECO:0000256" key="5">
    <source>
        <dbReference type="PROSITE-ProRule" id="PRU00309"/>
    </source>
</evidence>
<comment type="caution">
    <text evidence="7">The sequence shown here is derived from an EMBL/GenBank/DDBJ whole genome shotgun (WGS) entry which is preliminary data.</text>
</comment>
<reference evidence="7" key="1">
    <citation type="submission" date="2022-07" db="EMBL/GenBank/DDBJ databases">
        <authorList>
            <person name="Trinca V."/>
            <person name="Uliana J.V.C."/>
            <person name="Torres T.T."/>
            <person name="Ward R.J."/>
            <person name="Monesi N."/>
        </authorList>
    </citation>
    <scope>NUCLEOTIDE SEQUENCE</scope>
    <source>
        <strain evidence="7">HSMRA1968</strain>
        <tissue evidence="7">Whole embryos</tissue>
    </source>
</reference>
<gene>
    <name evidence="7" type="ORF">Bhyg_06184</name>
</gene>
<evidence type="ECO:0000313" key="7">
    <source>
        <dbReference type="EMBL" id="KAJ6641249.1"/>
    </source>
</evidence>
<keyword evidence="8" id="KW-1185">Reference proteome</keyword>
<feature type="domain" description="THAP-type" evidence="6">
    <location>
        <begin position="122"/>
        <end position="214"/>
    </location>
</feature>
<protein>
    <recommendedName>
        <fullName evidence="6">THAP-type domain-containing protein</fullName>
    </recommendedName>
</protein>
<dbReference type="EMBL" id="WJQU01000002">
    <property type="protein sequence ID" value="KAJ6641249.1"/>
    <property type="molecule type" value="Genomic_DNA"/>
</dbReference>
<dbReference type="Proteomes" id="UP001151699">
    <property type="component" value="Chromosome B"/>
</dbReference>
<accession>A0A9Q0S1P5</accession>
<evidence type="ECO:0000256" key="2">
    <source>
        <dbReference type="ARBA" id="ARBA00022771"/>
    </source>
</evidence>
<keyword evidence="2 5" id="KW-0863">Zinc-finger</keyword>
<dbReference type="OrthoDB" id="7757458at2759"/>
<proteinExistence type="predicted"/>
<evidence type="ECO:0000256" key="4">
    <source>
        <dbReference type="ARBA" id="ARBA00023125"/>
    </source>
</evidence>
<organism evidence="7 8">
    <name type="scientific">Pseudolycoriella hygida</name>
    <dbReference type="NCBI Taxonomy" id="35572"/>
    <lineage>
        <taxon>Eukaryota</taxon>
        <taxon>Metazoa</taxon>
        <taxon>Ecdysozoa</taxon>
        <taxon>Arthropoda</taxon>
        <taxon>Hexapoda</taxon>
        <taxon>Insecta</taxon>
        <taxon>Pterygota</taxon>
        <taxon>Neoptera</taxon>
        <taxon>Endopterygota</taxon>
        <taxon>Diptera</taxon>
        <taxon>Nematocera</taxon>
        <taxon>Sciaroidea</taxon>
        <taxon>Sciaridae</taxon>
        <taxon>Pseudolycoriella</taxon>
    </lineage>
</organism>
<keyword evidence="3" id="KW-0862">Zinc</keyword>
<evidence type="ECO:0000256" key="1">
    <source>
        <dbReference type="ARBA" id="ARBA00022723"/>
    </source>
</evidence>
<dbReference type="GO" id="GO:0003677">
    <property type="term" value="F:DNA binding"/>
    <property type="evidence" value="ECO:0007669"/>
    <property type="project" value="UniProtKB-UniRule"/>
</dbReference>
<dbReference type="AlphaFoldDB" id="A0A9Q0S1P5"/>